<accession>A0A1I7XLF2</accession>
<protein>
    <submittedName>
        <fullName evidence="2">Spore coat protein</fullName>
    </submittedName>
</protein>
<organism evidence="1 2">
    <name type="scientific">Heterorhabditis bacteriophora</name>
    <name type="common">Entomopathogenic nematode worm</name>
    <dbReference type="NCBI Taxonomy" id="37862"/>
    <lineage>
        <taxon>Eukaryota</taxon>
        <taxon>Metazoa</taxon>
        <taxon>Ecdysozoa</taxon>
        <taxon>Nematoda</taxon>
        <taxon>Chromadorea</taxon>
        <taxon>Rhabditida</taxon>
        <taxon>Rhabditina</taxon>
        <taxon>Rhabditomorpha</taxon>
        <taxon>Strongyloidea</taxon>
        <taxon>Heterorhabditidae</taxon>
        <taxon>Heterorhabditis</taxon>
    </lineage>
</organism>
<keyword evidence="1" id="KW-1185">Reference proteome</keyword>
<dbReference type="WBParaSite" id="Hba_18361">
    <property type="protein sequence ID" value="Hba_18361"/>
    <property type="gene ID" value="Hba_18361"/>
</dbReference>
<dbReference type="Proteomes" id="UP000095283">
    <property type="component" value="Unplaced"/>
</dbReference>
<dbReference type="AlphaFoldDB" id="A0A1I7XLF2"/>
<proteinExistence type="predicted"/>
<evidence type="ECO:0000313" key="2">
    <source>
        <dbReference type="WBParaSite" id="Hba_18361"/>
    </source>
</evidence>
<reference evidence="2" key="1">
    <citation type="submission" date="2016-11" db="UniProtKB">
        <authorList>
            <consortium name="WormBaseParasite"/>
        </authorList>
    </citation>
    <scope>IDENTIFICATION</scope>
</reference>
<sequence>MMKRVDMILYKRRPYGGNGPYGWGPYVYRRPYGGYYGRPYEYGPYPPPVYPPYGGARGLRTGLITGLLLG</sequence>
<name>A0A1I7XLF2_HETBA</name>
<evidence type="ECO:0000313" key="1">
    <source>
        <dbReference type="Proteomes" id="UP000095283"/>
    </source>
</evidence>